<dbReference type="PROSITE" id="PS01255">
    <property type="entry name" value="FETUIN_2"/>
    <property type="match status" value="1"/>
</dbReference>
<feature type="compositionally biased region" description="Basic and acidic residues" evidence="7">
    <location>
        <begin position="259"/>
        <end position="273"/>
    </location>
</feature>
<accession>A0A6I8PVG7</accession>
<keyword evidence="6" id="KW-0325">Glycoprotein</keyword>
<feature type="domain" description="Cystatin fetuin-B-type" evidence="9">
    <location>
        <begin position="15"/>
        <end position="128"/>
    </location>
</feature>
<evidence type="ECO:0000256" key="7">
    <source>
        <dbReference type="SAM" id="MobiDB-lite"/>
    </source>
</evidence>
<feature type="chain" id="PRO_5044633761" evidence="8">
    <location>
        <begin position="21"/>
        <end position="395"/>
    </location>
</feature>
<dbReference type="GO" id="GO:0005615">
    <property type="term" value="C:extracellular space"/>
    <property type="evidence" value="ECO:0007669"/>
    <property type="project" value="InterPro"/>
</dbReference>
<dbReference type="RefSeq" id="XP_002937886.2">
    <property type="nucleotide sequence ID" value="XM_002937840.4"/>
</dbReference>
<dbReference type="SMART" id="SM00043">
    <property type="entry name" value="CY"/>
    <property type="match status" value="2"/>
</dbReference>
<evidence type="ECO:0000256" key="6">
    <source>
        <dbReference type="ARBA" id="ARBA00023180"/>
    </source>
</evidence>
<dbReference type="SUPFAM" id="SSF54403">
    <property type="entry name" value="Cystatin/monellin"/>
    <property type="match status" value="2"/>
</dbReference>
<dbReference type="CDD" id="cd00042">
    <property type="entry name" value="CY"/>
    <property type="match status" value="2"/>
</dbReference>
<name>A0A6I8PVG7_XENTR</name>
<dbReference type="PANTHER" id="PTHR13814">
    <property type="entry name" value="FETUIN"/>
    <property type="match status" value="1"/>
</dbReference>
<dbReference type="Pfam" id="PF00031">
    <property type="entry name" value="Cystatin"/>
    <property type="match status" value="2"/>
</dbReference>
<keyword evidence="2" id="KW-0964">Secreted</keyword>
<organism evidence="10">
    <name type="scientific">Xenopus tropicalis</name>
    <name type="common">Western clawed frog</name>
    <name type="synonym">Silurana tropicalis</name>
    <dbReference type="NCBI Taxonomy" id="8364"/>
    <lineage>
        <taxon>Eukaryota</taxon>
        <taxon>Metazoa</taxon>
        <taxon>Chordata</taxon>
        <taxon>Craniata</taxon>
        <taxon>Vertebrata</taxon>
        <taxon>Euteleostomi</taxon>
        <taxon>Amphibia</taxon>
        <taxon>Batrachia</taxon>
        <taxon>Anura</taxon>
        <taxon>Pipoidea</taxon>
        <taxon>Pipidae</taxon>
        <taxon>Xenopodinae</taxon>
        <taxon>Xenopus</taxon>
        <taxon>Silurana</taxon>
    </lineage>
</organism>
<dbReference type="PANTHER" id="PTHR13814:SF10">
    <property type="entry name" value="FETUIN-B"/>
    <property type="match status" value="1"/>
</dbReference>
<gene>
    <name evidence="10 12 13" type="primary">fetub</name>
</gene>
<dbReference type="InterPro" id="IPR046350">
    <property type="entry name" value="Cystatin_sf"/>
</dbReference>
<dbReference type="Bgee" id="ENSXETG00000031284">
    <property type="expression patterns" value="Expressed in liver and 9 other cell types or tissues"/>
</dbReference>
<evidence type="ECO:0000256" key="5">
    <source>
        <dbReference type="ARBA" id="ARBA00023157"/>
    </source>
</evidence>
<feature type="compositionally biased region" description="Basic and acidic residues" evidence="7">
    <location>
        <begin position="311"/>
        <end position="321"/>
    </location>
</feature>
<dbReference type="Gene3D" id="3.10.450.10">
    <property type="match status" value="2"/>
</dbReference>
<keyword evidence="5" id="KW-1015">Disulfide bond</keyword>
<dbReference type="KEGG" id="xtr:496992"/>
<keyword evidence="3 8" id="KW-0732">Signal</keyword>
<sequence>MRMILPAFLLVCTQVLSARASGGVACNDSGVEAAADLSLRQLNAIRRKGFVFALHRITDAHEEFNIENGTIYQLTLDVLETECHVLSKQLWRDCEPKKLNEAASGKCKVEFHINKPKRIAHLHSYNCAIRPGAERLLGCAGCPAPAPLDDVRFLEVAKLSLKKYNNENNFNSYFSIANITRGRIQVVAGKAYHVEFTIHESSCNKTTSPEKLDQCELLDSEDAVTGYCKSFAVAHWSTPDEKKVERVSCNVFSPENADAEPHVHDGGNHEHGHGHGKGHHGKKEDRHGKKHGHSKSKHGNKHDDKHKHGQKSSESHEEHSRNHTRSHHHNHRPRFGRPDSSSHTPVGNITYLTSEDASPFPENPSKSEHCPGEVKQFSPSPVSDAPSVQPAPIPK</sequence>
<evidence type="ECO:0000313" key="13">
    <source>
        <dbReference type="Xenbase" id="XB-GENE-480389"/>
    </source>
</evidence>
<dbReference type="AGR" id="Xenbase:XB-GENE-480389"/>
<dbReference type="CTD" id="26998"/>
<evidence type="ECO:0000313" key="10">
    <source>
        <dbReference type="Ensembl" id="ENSXETP00000063327"/>
    </source>
</evidence>
<dbReference type="GeneTree" id="ENSGT00950000182930"/>
<dbReference type="PROSITE" id="PS51530">
    <property type="entry name" value="CYSTATIN_FETUIN_B"/>
    <property type="match status" value="2"/>
</dbReference>
<feature type="compositionally biased region" description="Basic residues" evidence="7">
    <location>
        <begin position="288"/>
        <end position="310"/>
    </location>
</feature>
<feature type="region of interest" description="Disordered" evidence="7">
    <location>
        <begin position="255"/>
        <end position="395"/>
    </location>
</feature>
<dbReference type="InterPro" id="IPR001363">
    <property type="entry name" value="Prot_inh_fetuin_CS"/>
</dbReference>
<dbReference type="AlphaFoldDB" id="A0A6I8PVG7"/>
<reference evidence="10" key="2">
    <citation type="submission" date="2020-05" db="UniProtKB">
        <authorList>
            <consortium name="Ensembl"/>
        </authorList>
    </citation>
    <scope>IDENTIFICATION</scope>
</reference>
<evidence type="ECO:0000256" key="8">
    <source>
        <dbReference type="SAM" id="SignalP"/>
    </source>
</evidence>
<protein>
    <submittedName>
        <fullName evidence="10 12">Fetuin-B</fullName>
    </submittedName>
</protein>
<dbReference type="OrthoDB" id="9941887at2759"/>
<dbReference type="GO" id="GO:0004869">
    <property type="term" value="F:cysteine-type endopeptidase inhibitor activity"/>
    <property type="evidence" value="ECO:0007669"/>
    <property type="project" value="InterPro"/>
</dbReference>
<dbReference type="Xenbase" id="XB-GENE-480389">
    <property type="gene designation" value="fetub"/>
</dbReference>
<dbReference type="FunFam" id="3.10.450.10:FF:000005">
    <property type="entry name" value="Histidine-rich glycoprotein"/>
    <property type="match status" value="1"/>
</dbReference>
<dbReference type="Proteomes" id="UP000008143">
    <property type="component" value="Chromosome 5"/>
</dbReference>
<evidence type="ECO:0000256" key="3">
    <source>
        <dbReference type="ARBA" id="ARBA00022729"/>
    </source>
</evidence>
<dbReference type="Ensembl" id="ENSXETT00000064850">
    <property type="protein sequence ID" value="ENSXETP00000063327"/>
    <property type="gene ID" value="ENSXETG00000031284"/>
</dbReference>
<evidence type="ECO:0000256" key="1">
    <source>
        <dbReference type="ARBA" id="ARBA00004613"/>
    </source>
</evidence>
<feature type="compositionally biased region" description="Basic residues" evidence="7">
    <location>
        <begin position="322"/>
        <end position="335"/>
    </location>
</feature>
<dbReference type="GO" id="GO:0004866">
    <property type="term" value="F:endopeptidase inhibitor activity"/>
    <property type="evidence" value="ECO:0000318"/>
    <property type="project" value="GO_Central"/>
</dbReference>
<reference evidence="10" key="1">
    <citation type="journal article" date="2010" name="Science">
        <title>The genome of the Western clawed frog Xenopus tropicalis.</title>
        <authorList>
            <person name="Hellsten U."/>
            <person name="Harland R.M."/>
            <person name="Gilchrist M.J."/>
            <person name="Hendrix D."/>
            <person name="Jurka J."/>
            <person name="Kapitonov V."/>
            <person name="Ovcharenko I."/>
            <person name="Putnam N.H."/>
            <person name="Shu S."/>
            <person name="Taher L."/>
            <person name="Blitz I.L."/>
            <person name="Blumberg B."/>
            <person name="Dichmann D.S."/>
            <person name="Dubchak I."/>
            <person name="Amaya E."/>
            <person name="Detter J.C."/>
            <person name="Fletcher R."/>
            <person name="Gerhard D.S."/>
            <person name="Goodstein D."/>
            <person name="Graves T."/>
            <person name="Grigoriev I.V."/>
            <person name="Grimwood J."/>
            <person name="Kawashima T."/>
            <person name="Lindquist E."/>
            <person name="Lucas S.M."/>
            <person name="Mead P.E."/>
            <person name="Mitros T."/>
            <person name="Ogino H."/>
            <person name="Ohta Y."/>
            <person name="Poliakov A.V."/>
            <person name="Pollet N."/>
            <person name="Robert J."/>
            <person name="Salamov A."/>
            <person name="Sater A.K."/>
            <person name="Schmutz J."/>
            <person name="Terry A."/>
            <person name="Vize P.D."/>
            <person name="Warren W.C."/>
            <person name="Wells D."/>
            <person name="Wills A."/>
            <person name="Wilson R.K."/>
            <person name="Zimmerman L.B."/>
            <person name="Zorn A.M."/>
            <person name="Grainger R."/>
            <person name="Grammer T."/>
            <person name="Khokha M.K."/>
            <person name="Richardson P.M."/>
            <person name="Rokhsar D.S."/>
        </authorList>
    </citation>
    <scope>NUCLEOTIDE SEQUENCE [LARGE SCALE GENOMIC DNA]</scope>
    <source>
        <strain evidence="10">Nigerian</strain>
    </source>
</reference>
<evidence type="ECO:0000313" key="11">
    <source>
        <dbReference type="Proteomes" id="UP000008143"/>
    </source>
</evidence>
<feature type="signal peptide" evidence="8">
    <location>
        <begin position="1"/>
        <end position="20"/>
    </location>
</feature>
<dbReference type="FunFam" id="3.10.450.10:FF:000031">
    <property type="entry name" value="Histidine-rich glycoprotein"/>
    <property type="match status" value="1"/>
</dbReference>
<dbReference type="GO" id="GO:0060255">
    <property type="term" value="P:regulation of macromolecule metabolic process"/>
    <property type="evidence" value="ECO:0007669"/>
    <property type="project" value="UniProtKB-ARBA"/>
</dbReference>
<comment type="subcellular location">
    <subcellularLocation>
        <location evidence="1">Secreted</location>
    </subcellularLocation>
</comment>
<feature type="domain" description="Cystatin fetuin-B-type" evidence="9">
    <location>
        <begin position="137"/>
        <end position="250"/>
    </location>
</feature>
<evidence type="ECO:0000313" key="12">
    <source>
        <dbReference type="RefSeq" id="XP_002937886.2"/>
    </source>
</evidence>
<evidence type="ECO:0000256" key="4">
    <source>
        <dbReference type="ARBA" id="ARBA00022737"/>
    </source>
</evidence>
<proteinExistence type="predicted"/>
<evidence type="ECO:0000259" key="9">
    <source>
        <dbReference type="PROSITE" id="PS51530"/>
    </source>
</evidence>
<dbReference type="OMA" id="PGHQHEH"/>
<dbReference type="InterPro" id="IPR000010">
    <property type="entry name" value="Cystatin_dom"/>
</dbReference>
<keyword evidence="11" id="KW-1185">Reference proteome</keyword>
<dbReference type="GO" id="GO:0005576">
    <property type="term" value="C:extracellular region"/>
    <property type="evidence" value="ECO:0000318"/>
    <property type="project" value="GO_Central"/>
</dbReference>
<keyword evidence="4" id="KW-0677">Repeat</keyword>
<evidence type="ECO:0000256" key="2">
    <source>
        <dbReference type="ARBA" id="ARBA00022525"/>
    </source>
</evidence>
<reference evidence="12" key="3">
    <citation type="submission" date="2025-04" db="UniProtKB">
        <authorList>
            <consortium name="RefSeq"/>
        </authorList>
    </citation>
    <scope>IDENTIFICATION</scope>
    <source>
        <strain evidence="12">Nigerian</strain>
        <tissue evidence="12">Liver and blood</tissue>
    </source>
</reference>
<dbReference type="GeneID" id="496992"/>
<feature type="compositionally biased region" description="Polar residues" evidence="7">
    <location>
        <begin position="339"/>
        <end position="356"/>
    </location>
</feature>
<dbReference type="InterPro" id="IPR025764">
    <property type="entry name" value="Cystatin_Fetuin_B"/>
</dbReference>
<dbReference type="InterPro" id="IPR050735">
    <property type="entry name" value="Kininogen_Fetuin_HRG"/>
</dbReference>